<comment type="domain">
    <text evidence="4">Forms 2 domains with an elongated structure; Rpo4 packs into the hinge region between the 2 domains.</text>
</comment>
<dbReference type="AlphaFoldDB" id="A0A7C2V9A2"/>
<comment type="caution">
    <text evidence="6">The sequence shown here is derived from an EMBL/GenBank/DDBJ whole genome shotgun (WGS) entry which is preliminary data.</text>
</comment>
<proteinExistence type="inferred from homology"/>
<evidence type="ECO:0000256" key="1">
    <source>
        <dbReference type="ARBA" id="ARBA00009307"/>
    </source>
</evidence>
<dbReference type="EC" id="2.7.7.6" evidence="4"/>
<dbReference type="EMBL" id="DSGT01000006">
    <property type="protein sequence ID" value="HEW52932.1"/>
    <property type="molecule type" value="Genomic_DNA"/>
</dbReference>
<keyword evidence="4 6" id="KW-0548">Nucleotidyltransferase</keyword>
<comment type="similarity">
    <text evidence="1 4">Belongs to the eukaryotic RPB7/RPC8 RNA polymerase subunit family.</text>
</comment>
<dbReference type="NCBIfam" id="TIGR00448">
    <property type="entry name" value="rpoE"/>
    <property type="match status" value="1"/>
</dbReference>
<dbReference type="InterPro" id="IPR004519">
    <property type="entry name" value="RNAP_E/RPC8"/>
</dbReference>
<keyword evidence="4" id="KW-0963">Cytoplasm</keyword>
<dbReference type="Gene3D" id="2.40.50.140">
    <property type="entry name" value="Nucleic acid-binding proteins"/>
    <property type="match status" value="1"/>
</dbReference>
<accession>A0A7C2V9A2</accession>
<dbReference type="GO" id="GO:0005737">
    <property type="term" value="C:cytoplasm"/>
    <property type="evidence" value="ECO:0007669"/>
    <property type="project" value="UniProtKB-SubCell"/>
</dbReference>
<sequence>MFRLYRLVDVIRVDPAKLDKPLEEVAFEELRKRYEGLKDKNLGIILAITNVNVDPEGYIPLGDGAPYHRVEFEVLAYVPIINEVVEGPVNTIGRMGITMKIGPLEGFVHISQISDEEVKYDPLHNVIVLTQSKKFITQGDIVRARITSVSIGGQARMPRINMTMRQPYLGKLEWIKEKEEK</sequence>
<dbReference type="PROSITE" id="PS50126">
    <property type="entry name" value="S1"/>
    <property type="match status" value="1"/>
</dbReference>
<dbReference type="Gene3D" id="3.30.1490.120">
    <property type="entry name" value="RNA polymerase Rpb7-like, N-terminal domain"/>
    <property type="match status" value="1"/>
</dbReference>
<reference evidence="6" key="1">
    <citation type="journal article" date="2020" name="mSystems">
        <title>Genome- and Community-Level Interaction Insights into Carbon Utilization and Element Cycling Functions of Hydrothermarchaeota in Hydrothermal Sediment.</title>
        <authorList>
            <person name="Zhou Z."/>
            <person name="Liu Y."/>
            <person name="Xu W."/>
            <person name="Pan J."/>
            <person name="Luo Z.H."/>
            <person name="Li M."/>
        </authorList>
    </citation>
    <scope>NUCLEOTIDE SEQUENCE [LARGE SCALE GENOMIC DNA]</scope>
    <source>
        <strain evidence="6">SpSt-16</strain>
    </source>
</reference>
<keyword evidence="2 4" id="KW-0240">DNA-directed RNA polymerase</keyword>
<evidence type="ECO:0000259" key="5">
    <source>
        <dbReference type="PROSITE" id="PS50126"/>
    </source>
</evidence>
<dbReference type="SMART" id="SM00316">
    <property type="entry name" value="S1"/>
    <property type="match status" value="1"/>
</dbReference>
<evidence type="ECO:0000256" key="2">
    <source>
        <dbReference type="ARBA" id="ARBA00022478"/>
    </source>
</evidence>
<dbReference type="PANTHER" id="PTHR12709:SF4">
    <property type="entry name" value="DNA-DIRECTED RNA POLYMERASE II SUBUNIT RPB7"/>
    <property type="match status" value="1"/>
</dbReference>
<dbReference type="InterPro" id="IPR036898">
    <property type="entry name" value="RNA_pol_Rpb7-like_N_sf"/>
</dbReference>
<gene>
    <name evidence="4" type="primary">rpo7</name>
    <name evidence="4" type="synonym">rpoE</name>
    <name evidence="6" type="ORF">ENO77_02000</name>
</gene>
<dbReference type="CDD" id="cd04460">
    <property type="entry name" value="S1_RpoE"/>
    <property type="match status" value="1"/>
</dbReference>
<dbReference type="NCBIfam" id="NF006333">
    <property type="entry name" value="PRK08563.1"/>
    <property type="match status" value="1"/>
</dbReference>
<comment type="subcellular location">
    <subcellularLocation>
        <location evidence="4">Cytoplasm</location>
    </subcellularLocation>
</comment>
<name>A0A7C2V9A2_9CREN</name>
<dbReference type="GO" id="GO:0003899">
    <property type="term" value="F:DNA-directed RNA polymerase activity"/>
    <property type="evidence" value="ECO:0007669"/>
    <property type="project" value="UniProtKB-UniRule"/>
</dbReference>
<dbReference type="InterPro" id="IPR045113">
    <property type="entry name" value="Rpb7-like"/>
</dbReference>
<dbReference type="InterPro" id="IPR005576">
    <property type="entry name" value="Rpb7-like_N"/>
</dbReference>
<dbReference type="CDD" id="cd04331">
    <property type="entry name" value="RNAP_E_N"/>
    <property type="match status" value="1"/>
</dbReference>
<comment type="subunit">
    <text evidence="4">Part of the RNA polymerase complex. Forms a stalk with Rpo4 that extends from the main structure.</text>
</comment>
<keyword evidence="4 6" id="KW-0808">Transferase</keyword>
<dbReference type="GO" id="GO:0003677">
    <property type="term" value="F:DNA binding"/>
    <property type="evidence" value="ECO:0007669"/>
    <property type="project" value="InterPro"/>
</dbReference>
<protein>
    <recommendedName>
        <fullName evidence="4">DNA-directed RNA polymerase subunit Rpo7</fullName>
        <ecNumber evidence="4">2.7.7.6</ecNumber>
    </recommendedName>
    <alternativeName>
        <fullName evidence="4">DNA-directed RNA polymerase subunit E</fullName>
    </alternativeName>
</protein>
<organism evidence="6">
    <name type="scientific">Ignisphaera aggregans</name>
    <dbReference type="NCBI Taxonomy" id="334771"/>
    <lineage>
        <taxon>Archaea</taxon>
        <taxon>Thermoproteota</taxon>
        <taxon>Thermoprotei</taxon>
        <taxon>Desulfurococcales</taxon>
        <taxon>Desulfurococcaceae</taxon>
        <taxon>Ignisphaera</taxon>
    </lineage>
</organism>
<dbReference type="InterPro" id="IPR012340">
    <property type="entry name" value="NA-bd_OB-fold"/>
</dbReference>
<comment type="catalytic activity">
    <reaction evidence="4">
        <text>RNA(n) + a ribonucleoside 5'-triphosphate = RNA(n+1) + diphosphate</text>
        <dbReference type="Rhea" id="RHEA:21248"/>
        <dbReference type="Rhea" id="RHEA-COMP:14527"/>
        <dbReference type="Rhea" id="RHEA-COMP:17342"/>
        <dbReference type="ChEBI" id="CHEBI:33019"/>
        <dbReference type="ChEBI" id="CHEBI:61557"/>
        <dbReference type="ChEBI" id="CHEBI:140395"/>
        <dbReference type="EC" id="2.7.7.6"/>
    </reaction>
</comment>
<dbReference type="GO" id="GO:0006352">
    <property type="term" value="P:DNA-templated transcription initiation"/>
    <property type="evidence" value="ECO:0007669"/>
    <property type="project" value="InterPro"/>
</dbReference>
<evidence type="ECO:0000256" key="4">
    <source>
        <dbReference type="HAMAP-Rule" id="MF_00865"/>
    </source>
</evidence>
<dbReference type="Pfam" id="PF03876">
    <property type="entry name" value="SHS2_Rpb7-N"/>
    <property type="match status" value="1"/>
</dbReference>
<evidence type="ECO:0000256" key="3">
    <source>
        <dbReference type="ARBA" id="ARBA00023163"/>
    </source>
</evidence>
<dbReference type="SUPFAM" id="SSF88798">
    <property type="entry name" value="N-terminal, heterodimerisation domain of RBP7 (RpoE)"/>
    <property type="match status" value="1"/>
</dbReference>
<dbReference type="Pfam" id="PF00575">
    <property type="entry name" value="S1"/>
    <property type="match status" value="1"/>
</dbReference>
<dbReference type="InterPro" id="IPR003029">
    <property type="entry name" value="S1_domain"/>
</dbReference>
<dbReference type="SUPFAM" id="SSF50249">
    <property type="entry name" value="Nucleic acid-binding proteins"/>
    <property type="match status" value="1"/>
</dbReference>
<dbReference type="GO" id="GO:0000428">
    <property type="term" value="C:DNA-directed RNA polymerase complex"/>
    <property type="evidence" value="ECO:0007669"/>
    <property type="project" value="UniProtKB-KW"/>
</dbReference>
<dbReference type="InterPro" id="IPR046399">
    <property type="entry name" value="RNApol_Rpo7"/>
</dbReference>
<feature type="domain" description="S1 motif" evidence="5">
    <location>
        <begin position="82"/>
        <end position="165"/>
    </location>
</feature>
<keyword evidence="3 4" id="KW-0804">Transcription</keyword>
<comment type="function">
    <text evidence="4">DNA-dependent RNA polymerase (RNAP) catalyzes the transcription of DNA into RNA using the four ribonucleoside triphosphates as substrates.</text>
</comment>
<evidence type="ECO:0000313" key="6">
    <source>
        <dbReference type="EMBL" id="HEW52932.1"/>
    </source>
</evidence>
<dbReference type="PANTHER" id="PTHR12709">
    <property type="entry name" value="DNA-DIRECTED RNA POLYMERASE II, III"/>
    <property type="match status" value="1"/>
</dbReference>
<dbReference type="HAMAP" id="MF_00865">
    <property type="entry name" value="RNApol_arch_Rpo7"/>
    <property type="match status" value="1"/>
</dbReference>